<evidence type="ECO:0000313" key="3">
    <source>
        <dbReference type="EMBL" id="TLQ40502.1"/>
    </source>
</evidence>
<evidence type="ECO:0000259" key="2">
    <source>
        <dbReference type="Pfam" id="PF01965"/>
    </source>
</evidence>
<dbReference type="OrthoDB" id="9792284at2"/>
<dbReference type="AlphaFoldDB" id="A0A5R9DZ44"/>
<dbReference type="GO" id="GO:0016740">
    <property type="term" value="F:transferase activity"/>
    <property type="evidence" value="ECO:0007669"/>
    <property type="project" value="UniProtKB-KW"/>
</dbReference>
<comment type="caution">
    <text evidence="3">The sequence shown here is derived from an EMBL/GenBank/DDBJ whole genome shotgun (WGS) entry which is preliminary data.</text>
</comment>
<evidence type="ECO:0000313" key="4">
    <source>
        <dbReference type="Proteomes" id="UP000306420"/>
    </source>
</evidence>
<dbReference type="NCBIfam" id="TIGR01382">
    <property type="entry name" value="PfpI"/>
    <property type="match status" value="1"/>
</dbReference>
<dbReference type="RefSeq" id="WP_138404901.1">
    <property type="nucleotide sequence ID" value="NZ_VBSP01000028.1"/>
</dbReference>
<keyword evidence="3" id="KW-0808">Transferase</keyword>
<dbReference type="SUPFAM" id="SSF52317">
    <property type="entry name" value="Class I glutamine amidotransferase-like"/>
    <property type="match status" value="1"/>
</dbReference>
<reference evidence="3 4" key="1">
    <citation type="submission" date="2019-05" db="EMBL/GenBank/DDBJ databases">
        <title>The metagenome of a microbial culture collection derived from dairy environment covers the genomic content of the human microbiome.</title>
        <authorList>
            <person name="Roder T."/>
            <person name="Wuthrich D."/>
            <person name="Sattari Z."/>
            <person name="Von Ah U."/>
            <person name="Bar C."/>
            <person name="Ronchi F."/>
            <person name="Macpherson A.J."/>
            <person name="Ganal-Vonarburg S.C."/>
            <person name="Bruggmann R."/>
            <person name="Vergeres G."/>
        </authorList>
    </citation>
    <scope>NUCLEOTIDE SEQUENCE [LARGE SCALE GENOMIC DNA]</scope>
    <source>
        <strain evidence="3 4">FAM 24227</strain>
    </source>
</reference>
<comment type="similarity">
    <text evidence="1">Belongs to the peptidase C56 family.</text>
</comment>
<dbReference type="PANTHER" id="PTHR42733:SF2">
    <property type="entry name" value="DJ-1_THIJ_PFPI FAMILY PROTEIN"/>
    <property type="match status" value="1"/>
</dbReference>
<dbReference type="InterPro" id="IPR029062">
    <property type="entry name" value="Class_I_gatase-like"/>
</dbReference>
<dbReference type="PANTHER" id="PTHR42733">
    <property type="entry name" value="DJ-1 PROTEIN"/>
    <property type="match status" value="1"/>
</dbReference>
<gene>
    <name evidence="3" type="ORF">FEZ33_08080</name>
</gene>
<sequence length="170" mass="18414">MAKVATVITDLFEDIEFTSPRDVLIEAGHEVITIGPEAGHTAKGKKGEAEVTIDKGIDDVKSADYDALFIPGGFSPDKLRKDDRIVDFVREFAFARKPIFTICHGPQLLVNADILRGKDITSVKQVAIDVKNAGANFYDKAVVIDPSGIISSRTPEDIDAFNKAIVEALA</sequence>
<feature type="domain" description="DJ-1/PfpI" evidence="2">
    <location>
        <begin position="3"/>
        <end position="167"/>
    </location>
</feature>
<keyword evidence="3" id="KW-0315">Glutamine amidotransferase</keyword>
<dbReference type="InterPro" id="IPR006286">
    <property type="entry name" value="C56_PfpI-like"/>
</dbReference>
<dbReference type="CDD" id="cd03134">
    <property type="entry name" value="GATase1_PfpI_like"/>
    <property type="match status" value="1"/>
</dbReference>
<name>A0A5R9DZ44_9LACT</name>
<dbReference type="Proteomes" id="UP000306420">
    <property type="component" value="Unassembled WGS sequence"/>
</dbReference>
<dbReference type="EMBL" id="VBSP01000028">
    <property type="protein sequence ID" value="TLQ40502.1"/>
    <property type="molecule type" value="Genomic_DNA"/>
</dbReference>
<organism evidence="3 4">
    <name type="scientific">Ruoffia tabacinasalis</name>
    <dbReference type="NCBI Taxonomy" id="87458"/>
    <lineage>
        <taxon>Bacteria</taxon>
        <taxon>Bacillati</taxon>
        <taxon>Bacillota</taxon>
        <taxon>Bacilli</taxon>
        <taxon>Lactobacillales</taxon>
        <taxon>Aerococcaceae</taxon>
        <taxon>Ruoffia</taxon>
    </lineage>
</organism>
<proteinExistence type="inferred from homology"/>
<dbReference type="Gene3D" id="3.40.50.880">
    <property type="match status" value="1"/>
</dbReference>
<accession>A0A5R9DZ44</accession>
<dbReference type="Pfam" id="PF01965">
    <property type="entry name" value="DJ-1_PfpI"/>
    <property type="match status" value="1"/>
</dbReference>
<dbReference type="InterPro" id="IPR002818">
    <property type="entry name" value="DJ-1/PfpI"/>
</dbReference>
<protein>
    <submittedName>
        <fullName evidence="3">Type 1 glutamine amidotransferase</fullName>
    </submittedName>
</protein>
<evidence type="ECO:0000256" key="1">
    <source>
        <dbReference type="ARBA" id="ARBA00008542"/>
    </source>
</evidence>
<dbReference type="PROSITE" id="PS51276">
    <property type="entry name" value="PEPTIDASE_C56_PFPI"/>
    <property type="match status" value="1"/>
</dbReference>